<dbReference type="GO" id="GO:0006508">
    <property type="term" value="P:proteolysis"/>
    <property type="evidence" value="ECO:0007669"/>
    <property type="project" value="InterPro"/>
</dbReference>
<dbReference type="Pfam" id="PF00089">
    <property type="entry name" value="Trypsin"/>
    <property type="match status" value="1"/>
</dbReference>
<dbReference type="AlphaFoldDB" id="A0A8J2J8L3"/>
<evidence type="ECO:0000313" key="6">
    <source>
        <dbReference type="Proteomes" id="UP000708208"/>
    </source>
</evidence>
<evidence type="ECO:0000259" key="4">
    <source>
        <dbReference type="PROSITE" id="PS50240"/>
    </source>
</evidence>
<dbReference type="GO" id="GO:0004252">
    <property type="term" value="F:serine-type endopeptidase activity"/>
    <property type="evidence" value="ECO:0007669"/>
    <property type="project" value="InterPro"/>
</dbReference>
<dbReference type="SMART" id="SM00020">
    <property type="entry name" value="Tryp_SPc"/>
    <property type="match status" value="1"/>
</dbReference>
<dbReference type="PROSITE" id="PS50240">
    <property type="entry name" value="TRYPSIN_DOM"/>
    <property type="match status" value="1"/>
</dbReference>
<accession>A0A8J2J8L3</accession>
<comment type="caution">
    <text evidence="5">The sequence shown here is derived from an EMBL/GenBank/DDBJ whole genome shotgun (WGS) entry which is preliminary data.</text>
</comment>
<proteinExistence type="predicted"/>
<evidence type="ECO:0000313" key="5">
    <source>
        <dbReference type="EMBL" id="CAG7678443.1"/>
    </source>
</evidence>
<keyword evidence="3" id="KW-0732">Signal</keyword>
<evidence type="ECO:0000256" key="1">
    <source>
        <dbReference type="ARBA" id="ARBA00023157"/>
    </source>
</evidence>
<reference evidence="5" key="1">
    <citation type="submission" date="2021-06" db="EMBL/GenBank/DDBJ databases">
        <authorList>
            <person name="Hodson N. C."/>
            <person name="Mongue J. A."/>
            <person name="Jaron S. K."/>
        </authorList>
    </citation>
    <scope>NUCLEOTIDE SEQUENCE</scope>
</reference>
<dbReference type="EMBL" id="CAJVCH010015063">
    <property type="protein sequence ID" value="CAG7678443.1"/>
    <property type="molecule type" value="Genomic_DNA"/>
</dbReference>
<name>A0A8J2J8L3_9HEXA</name>
<protein>
    <recommendedName>
        <fullName evidence="4">Peptidase S1 domain-containing protein</fullName>
    </recommendedName>
</protein>
<feature type="chain" id="PRO_5035156018" description="Peptidase S1 domain-containing protein" evidence="3">
    <location>
        <begin position="18"/>
        <end position="312"/>
    </location>
</feature>
<feature type="signal peptide" evidence="3">
    <location>
        <begin position="1"/>
        <end position="17"/>
    </location>
</feature>
<feature type="compositionally biased region" description="Basic and acidic residues" evidence="2">
    <location>
        <begin position="85"/>
        <end position="96"/>
    </location>
</feature>
<evidence type="ECO:0000256" key="2">
    <source>
        <dbReference type="SAM" id="MobiDB-lite"/>
    </source>
</evidence>
<feature type="region of interest" description="Disordered" evidence="2">
    <location>
        <begin position="72"/>
        <end position="102"/>
    </location>
</feature>
<organism evidence="5 6">
    <name type="scientific">Allacma fusca</name>
    <dbReference type="NCBI Taxonomy" id="39272"/>
    <lineage>
        <taxon>Eukaryota</taxon>
        <taxon>Metazoa</taxon>
        <taxon>Ecdysozoa</taxon>
        <taxon>Arthropoda</taxon>
        <taxon>Hexapoda</taxon>
        <taxon>Collembola</taxon>
        <taxon>Symphypleona</taxon>
        <taxon>Sminthuridae</taxon>
        <taxon>Allacma</taxon>
    </lineage>
</organism>
<dbReference type="PANTHER" id="PTHR24250:SF27">
    <property type="entry name" value="ELASTASE 2 LIKE"/>
    <property type="match status" value="1"/>
</dbReference>
<dbReference type="PANTHER" id="PTHR24250">
    <property type="entry name" value="CHYMOTRYPSIN-RELATED"/>
    <property type="match status" value="1"/>
</dbReference>
<evidence type="ECO:0000256" key="3">
    <source>
        <dbReference type="SAM" id="SignalP"/>
    </source>
</evidence>
<dbReference type="InterPro" id="IPR001254">
    <property type="entry name" value="Trypsin_dom"/>
</dbReference>
<keyword evidence="6" id="KW-1185">Reference proteome</keyword>
<keyword evidence="1" id="KW-1015">Disulfide bond</keyword>
<sequence length="312" mass="34468">MIVFILILFWQPFLGDGDNYAVTHRLSEMICTSYSSKSFGKVSPDSSSSSKPCAVAIKSGNSWEYKSCRSAVPRSDTGGSNHSSSVEDTRSGKEPKIQNGSEAVPHSYPFIVFITPDGSSRSDQLQGKHDVTKRENFEQLRFICDVSVHPNDNPSEANSFKLIHLYDPIIFNDFVGPASLYQKDGSETISNECSVAGWGALGTNENFTNVLYEAPVNVTSNCDNKTGYLCTPPKAKNVYCYGDLGGPLVCSSNGKTYVRGRNAGDSKAHCKPDSPTYFAHFNKSHVIDWIESEYKKRLEKCRPEYSSLKSKE</sequence>
<dbReference type="Proteomes" id="UP000708208">
    <property type="component" value="Unassembled WGS sequence"/>
</dbReference>
<feature type="domain" description="Peptidase S1" evidence="4">
    <location>
        <begin position="127"/>
        <end position="295"/>
    </location>
</feature>
<gene>
    <name evidence="5" type="ORF">AFUS01_LOCUS2614</name>
</gene>